<accession>A0A9W8TVV6</accession>
<organism evidence="2 3">
    <name type="scientific">Lentinula detonsa</name>
    <dbReference type="NCBI Taxonomy" id="2804962"/>
    <lineage>
        <taxon>Eukaryota</taxon>
        <taxon>Fungi</taxon>
        <taxon>Dikarya</taxon>
        <taxon>Basidiomycota</taxon>
        <taxon>Agaricomycotina</taxon>
        <taxon>Agaricomycetes</taxon>
        <taxon>Agaricomycetidae</taxon>
        <taxon>Agaricales</taxon>
        <taxon>Marasmiineae</taxon>
        <taxon>Omphalotaceae</taxon>
        <taxon>Lentinula</taxon>
    </lineage>
</organism>
<dbReference type="AlphaFoldDB" id="A0A9W8TVV6"/>
<dbReference type="EMBL" id="JANVFU010000011">
    <property type="protein sequence ID" value="KAJ3742007.1"/>
    <property type="molecule type" value="Genomic_DNA"/>
</dbReference>
<name>A0A9W8TVV6_9AGAR</name>
<keyword evidence="3" id="KW-1185">Reference proteome</keyword>
<dbReference type="Proteomes" id="UP001142393">
    <property type="component" value="Unassembled WGS sequence"/>
</dbReference>
<evidence type="ECO:0000313" key="3">
    <source>
        <dbReference type="Proteomes" id="UP001142393"/>
    </source>
</evidence>
<sequence length="403" mass="44897">MNLKTTNNSASTSRTPTGDSTPSHYSTPNDQPNLNNDVQADIYYGKLAFNHDISVYFHSLCSEACRNRLQMKYGIADLALLQEVLRLVDGHIDEMQSTAFMPQISLTPRQKKRKRTAREEIPQDSTKPNSGLSSPRSTDTKKANIGYGIERETALNTPKRNLSLYRTDRSPIRSTSATPFDLLLKHDDMAVPDSPRTPTKKPGLKEIPSKGNLGVLSTSNVLSSQESSISTVTIISDDEEDGIMPVKEPMKEISNLLQELNGYRRKLSITLGRLPEEILPLRTLKQLSTQPPSGTFSNSGFTTVFMLYSDYKAYQRILADTSGIPESEIEEREAYVLEKWTETGSKFFAICMQFRIREQASESVLTESTSISGTAATFRKMIATHGHTLDKAIDLSQYSFSAS</sequence>
<feature type="region of interest" description="Disordered" evidence="1">
    <location>
        <begin position="101"/>
        <end position="152"/>
    </location>
</feature>
<reference evidence="2 3" key="1">
    <citation type="journal article" date="2023" name="Proc. Natl. Acad. Sci. U.S.A.">
        <title>A global phylogenomic analysis of the shiitake genus Lentinula.</title>
        <authorList>
            <person name="Sierra-Patev S."/>
            <person name="Min B."/>
            <person name="Naranjo-Ortiz M."/>
            <person name="Looney B."/>
            <person name="Konkel Z."/>
            <person name="Slot J.C."/>
            <person name="Sakamoto Y."/>
            <person name="Steenwyk J.L."/>
            <person name="Rokas A."/>
            <person name="Carro J."/>
            <person name="Camarero S."/>
            <person name="Ferreira P."/>
            <person name="Molpeceres G."/>
            <person name="Ruiz-Duenas F.J."/>
            <person name="Serrano A."/>
            <person name="Henrissat B."/>
            <person name="Drula E."/>
            <person name="Hughes K.W."/>
            <person name="Mata J.L."/>
            <person name="Ishikawa N.K."/>
            <person name="Vargas-Isla R."/>
            <person name="Ushijima S."/>
            <person name="Smith C.A."/>
            <person name="Donoghue J."/>
            <person name="Ahrendt S."/>
            <person name="Andreopoulos W."/>
            <person name="He G."/>
            <person name="LaButti K."/>
            <person name="Lipzen A."/>
            <person name="Ng V."/>
            <person name="Riley R."/>
            <person name="Sandor L."/>
            <person name="Barry K."/>
            <person name="Martinez A.T."/>
            <person name="Xiao Y."/>
            <person name="Gibbons J.G."/>
            <person name="Terashima K."/>
            <person name="Grigoriev I.V."/>
            <person name="Hibbett D."/>
        </authorList>
    </citation>
    <scope>NUCLEOTIDE SEQUENCE [LARGE SCALE GENOMIC DNA]</scope>
    <source>
        <strain evidence="2 3">TFB7810</strain>
    </source>
</reference>
<feature type="compositionally biased region" description="Polar residues" evidence="1">
    <location>
        <begin position="123"/>
        <end position="137"/>
    </location>
</feature>
<comment type="caution">
    <text evidence="2">The sequence shown here is derived from an EMBL/GenBank/DDBJ whole genome shotgun (WGS) entry which is preliminary data.</text>
</comment>
<feature type="region of interest" description="Disordered" evidence="1">
    <location>
        <begin position="1"/>
        <end position="37"/>
    </location>
</feature>
<evidence type="ECO:0000313" key="2">
    <source>
        <dbReference type="EMBL" id="KAJ3742007.1"/>
    </source>
</evidence>
<proteinExistence type="predicted"/>
<evidence type="ECO:0000256" key="1">
    <source>
        <dbReference type="SAM" id="MobiDB-lite"/>
    </source>
</evidence>
<gene>
    <name evidence="2" type="ORF">DFH05DRAFT_1503553</name>
</gene>
<feature type="region of interest" description="Disordered" evidence="1">
    <location>
        <begin position="188"/>
        <end position="211"/>
    </location>
</feature>
<protein>
    <submittedName>
        <fullName evidence="2">Uncharacterized protein</fullName>
    </submittedName>
</protein>